<gene>
    <name evidence="3" type="ORF">K5P26_00610</name>
</gene>
<feature type="domain" description="HTH cro/C1-type" evidence="2">
    <location>
        <begin position="132"/>
        <end position="186"/>
    </location>
</feature>
<name>A0ABS7M9D7_9SPHN</name>
<dbReference type="PROSITE" id="PS50943">
    <property type="entry name" value="HTH_CROC1"/>
    <property type="match status" value="1"/>
</dbReference>
<dbReference type="SMART" id="SM00530">
    <property type="entry name" value="HTH_XRE"/>
    <property type="match status" value="1"/>
</dbReference>
<dbReference type="PANTHER" id="PTHR46797:SF1">
    <property type="entry name" value="METHYLPHOSPHONATE SYNTHASE"/>
    <property type="match status" value="1"/>
</dbReference>
<dbReference type="Proteomes" id="UP001166571">
    <property type="component" value="Unassembled WGS sequence"/>
</dbReference>
<organism evidence="3 4">
    <name type="scientific">Sphingopyxis jiangsuensis</name>
    <dbReference type="NCBI Taxonomy" id="2871171"/>
    <lineage>
        <taxon>Bacteria</taxon>
        <taxon>Pseudomonadati</taxon>
        <taxon>Pseudomonadota</taxon>
        <taxon>Alphaproteobacteria</taxon>
        <taxon>Sphingomonadales</taxon>
        <taxon>Sphingomonadaceae</taxon>
        <taxon>Sphingopyxis</taxon>
    </lineage>
</organism>
<dbReference type="EMBL" id="JAILXK010000001">
    <property type="protein sequence ID" value="MBY4635635.1"/>
    <property type="molecule type" value="Genomic_DNA"/>
</dbReference>
<evidence type="ECO:0000313" key="3">
    <source>
        <dbReference type="EMBL" id="MBY4635635.1"/>
    </source>
</evidence>
<dbReference type="SUPFAM" id="SSF47413">
    <property type="entry name" value="lambda repressor-like DNA-binding domains"/>
    <property type="match status" value="1"/>
</dbReference>
<dbReference type="Gene3D" id="2.40.10.220">
    <property type="entry name" value="predicted glycosyltransferase like domains"/>
    <property type="match status" value="1"/>
</dbReference>
<evidence type="ECO:0000313" key="4">
    <source>
        <dbReference type="Proteomes" id="UP001166571"/>
    </source>
</evidence>
<dbReference type="InterPro" id="IPR009875">
    <property type="entry name" value="PilZ_domain"/>
</dbReference>
<dbReference type="Pfam" id="PF07238">
    <property type="entry name" value="PilZ"/>
    <property type="match status" value="1"/>
</dbReference>
<dbReference type="InterPro" id="IPR050807">
    <property type="entry name" value="TransReg_Diox_bact_type"/>
</dbReference>
<sequence length="223" mass="23402">MSISAFLDEPALSAGSRSSARRKLRLEVQGVQDGVGIAALLHDISTSGLLIESEAALAIGEPIDLELPHAGPVAAKVIWTNGRLFGCRFDTPISQAALSAAELRSAVGTDLGAGLGNDAQPSPEALQFGSRLRQLRVVKGLSQSDVAQRLGVRTPSISGWEKGRARPKPDRLAALAELLGVSLAELEGAPSPDRLHDVLDRCRKEIAAAAGVGIDLVRIRIDL</sequence>
<proteinExistence type="predicted"/>
<comment type="caution">
    <text evidence="3">The sequence shown here is derived from an EMBL/GenBank/DDBJ whole genome shotgun (WGS) entry which is preliminary data.</text>
</comment>
<protein>
    <submittedName>
        <fullName evidence="3">Helix-turn-helix domain-containing protein</fullName>
    </submittedName>
</protein>
<evidence type="ECO:0000259" key="2">
    <source>
        <dbReference type="PROSITE" id="PS50943"/>
    </source>
</evidence>
<dbReference type="InterPro" id="IPR010982">
    <property type="entry name" value="Lambda_DNA-bd_dom_sf"/>
</dbReference>
<dbReference type="InterPro" id="IPR001387">
    <property type="entry name" value="Cro/C1-type_HTH"/>
</dbReference>
<evidence type="ECO:0000256" key="1">
    <source>
        <dbReference type="ARBA" id="ARBA00023125"/>
    </source>
</evidence>
<dbReference type="RefSeq" id="WP_201928879.1">
    <property type="nucleotide sequence ID" value="NZ_JAERPO010000003.1"/>
</dbReference>
<keyword evidence="4" id="KW-1185">Reference proteome</keyword>
<dbReference type="CDD" id="cd00093">
    <property type="entry name" value="HTH_XRE"/>
    <property type="match status" value="1"/>
</dbReference>
<keyword evidence="1" id="KW-0238">DNA-binding</keyword>
<dbReference type="SUPFAM" id="SSF141371">
    <property type="entry name" value="PilZ domain-like"/>
    <property type="match status" value="1"/>
</dbReference>
<reference evidence="3" key="1">
    <citation type="submission" date="2021-08" db="EMBL/GenBank/DDBJ databases">
        <title>Sphingopyxis panaciterrulae sp. nov., isolated from the surface water of the Yellow Sea.</title>
        <authorList>
            <person name="Gao Z."/>
            <person name="Zhang D."/>
            <person name="Zhang A."/>
        </authorList>
    </citation>
    <scope>NUCLEOTIDE SEQUENCE</scope>
    <source>
        <strain evidence="3">XHP0097</strain>
    </source>
</reference>
<dbReference type="Pfam" id="PF01381">
    <property type="entry name" value="HTH_3"/>
    <property type="match status" value="1"/>
</dbReference>
<accession>A0ABS7M9D7</accession>
<dbReference type="PANTHER" id="PTHR46797">
    <property type="entry name" value="HTH-TYPE TRANSCRIPTIONAL REGULATOR"/>
    <property type="match status" value="1"/>
</dbReference>
<dbReference type="Gene3D" id="1.10.260.40">
    <property type="entry name" value="lambda repressor-like DNA-binding domains"/>
    <property type="match status" value="1"/>
</dbReference>